<protein>
    <submittedName>
        <fullName evidence="13">Ferric-chelate reductase</fullName>
    </submittedName>
</protein>
<evidence type="ECO:0000256" key="11">
    <source>
        <dbReference type="SAM" id="Phobius"/>
    </source>
</evidence>
<dbReference type="PANTHER" id="PTHR11972:SF178">
    <property type="entry name" value="FERRIC REDUCTASE TRANSMEMBRANE COMPONENT 8-RELATED"/>
    <property type="match status" value="1"/>
</dbReference>
<feature type="transmembrane region" description="Helical" evidence="11">
    <location>
        <begin position="245"/>
        <end position="262"/>
    </location>
</feature>
<keyword evidence="5" id="KW-0249">Electron transport</keyword>
<feature type="region of interest" description="Disordered" evidence="10">
    <location>
        <begin position="769"/>
        <end position="790"/>
    </location>
</feature>
<keyword evidence="2" id="KW-0285">Flavoprotein</keyword>
<dbReference type="EMBL" id="BTFZ01000001">
    <property type="protein sequence ID" value="GMM33425.1"/>
    <property type="molecule type" value="Genomic_DNA"/>
</dbReference>
<keyword evidence="3 11" id="KW-0812">Transmembrane</keyword>
<dbReference type="PANTHER" id="PTHR11972">
    <property type="entry name" value="NADPH OXIDASE"/>
    <property type="match status" value="1"/>
</dbReference>
<evidence type="ECO:0000313" key="14">
    <source>
        <dbReference type="Proteomes" id="UP001360560"/>
    </source>
</evidence>
<feature type="domain" description="Ferric oxidoreductase" evidence="12">
    <location>
        <begin position="122"/>
        <end position="234"/>
    </location>
</feature>
<evidence type="ECO:0000256" key="6">
    <source>
        <dbReference type="ARBA" id="ARBA00022989"/>
    </source>
</evidence>
<keyword evidence="7" id="KW-0560">Oxidoreductase</keyword>
<keyword evidence="8" id="KW-0813">Transport</keyword>
<keyword evidence="4" id="KW-0274">FAD</keyword>
<feature type="transmembrane region" description="Helical" evidence="11">
    <location>
        <begin position="122"/>
        <end position="138"/>
    </location>
</feature>
<accession>A0AAV5QG95</accession>
<evidence type="ECO:0000256" key="1">
    <source>
        <dbReference type="ARBA" id="ARBA00004141"/>
    </source>
</evidence>
<name>A0AAV5QG95_9ASCO</name>
<evidence type="ECO:0000256" key="8">
    <source>
        <dbReference type="ARBA" id="ARBA00023065"/>
    </source>
</evidence>
<evidence type="ECO:0000259" key="12">
    <source>
        <dbReference type="Pfam" id="PF01794"/>
    </source>
</evidence>
<feature type="transmembrane region" description="Helical" evidence="11">
    <location>
        <begin position="40"/>
        <end position="62"/>
    </location>
</feature>
<reference evidence="13 14" key="1">
    <citation type="journal article" date="2023" name="Elife">
        <title>Identification of key yeast species and microbe-microbe interactions impacting larval growth of Drosophila in the wild.</title>
        <authorList>
            <person name="Mure A."/>
            <person name="Sugiura Y."/>
            <person name="Maeda R."/>
            <person name="Honda K."/>
            <person name="Sakurai N."/>
            <person name="Takahashi Y."/>
            <person name="Watada M."/>
            <person name="Katoh T."/>
            <person name="Gotoh A."/>
            <person name="Gotoh Y."/>
            <person name="Taniguchi I."/>
            <person name="Nakamura K."/>
            <person name="Hayashi T."/>
            <person name="Katayama T."/>
            <person name="Uemura T."/>
            <person name="Hattori Y."/>
        </authorList>
    </citation>
    <scope>NUCLEOTIDE SEQUENCE [LARGE SCALE GENOMIC DNA]</scope>
    <source>
        <strain evidence="13 14">SC-9</strain>
    </source>
</reference>
<dbReference type="SFLD" id="SFLDS00052">
    <property type="entry name" value="Ferric_Reductase_Domain"/>
    <property type="match status" value="1"/>
</dbReference>
<evidence type="ECO:0000256" key="3">
    <source>
        <dbReference type="ARBA" id="ARBA00022692"/>
    </source>
</evidence>
<dbReference type="RefSeq" id="XP_064850425.1">
    <property type="nucleotide sequence ID" value="XM_064994353.1"/>
</dbReference>
<comment type="subcellular location">
    <subcellularLocation>
        <location evidence="1">Membrane</location>
        <topology evidence="1">Multi-pass membrane protein</topology>
    </subcellularLocation>
</comment>
<evidence type="ECO:0000256" key="4">
    <source>
        <dbReference type="ARBA" id="ARBA00022827"/>
    </source>
</evidence>
<dbReference type="Proteomes" id="UP001360560">
    <property type="component" value="Unassembled WGS sequence"/>
</dbReference>
<proteinExistence type="predicted"/>
<dbReference type="Pfam" id="PF01794">
    <property type="entry name" value="Ferric_reduct"/>
    <property type="match status" value="1"/>
</dbReference>
<feature type="transmembrane region" description="Helical" evidence="11">
    <location>
        <begin position="158"/>
        <end position="180"/>
    </location>
</feature>
<evidence type="ECO:0000313" key="13">
    <source>
        <dbReference type="EMBL" id="GMM33425.1"/>
    </source>
</evidence>
<dbReference type="InterPro" id="IPR013130">
    <property type="entry name" value="Fe3_Rdtase_TM_dom"/>
</dbReference>
<dbReference type="SFLD" id="SFLDG01168">
    <property type="entry name" value="Ferric_reductase_subgroup_(FRE"/>
    <property type="match status" value="1"/>
</dbReference>
<feature type="transmembrane region" description="Helical" evidence="11">
    <location>
        <begin position="219"/>
        <end position="239"/>
    </location>
</feature>
<dbReference type="InterPro" id="IPR050369">
    <property type="entry name" value="RBOH/FRE"/>
</dbReference>
<evidence type="ECO:0000256" key="7">
    <source>
        <dbReference type="ARBA" id="ARBA00023002"/>
    </source>
</evidence>
<dbReference type="GO" id="GO:0000293">
    <property type="term" value="F:ferric-chelate reductase activity"/>
    <property type="evidence" value="ECO:0007669"/>
    <property type="project" value="TreeGrafter"/>
</dbReference>
<evidence type="ECO:0000256" key="2">
    <source>
        <dbReference type="ARBA" id="ARBA00022630"/>
    </source>
</evidence>
<dbReference type="GeneID" id="90071404"/>
<organism evidence="13 14">
    <name type="scientific">Saccharomycopsis crataegensis</name>
    <dbReference type="NCBI Taxonomy" id="43959"/>
    <lineage>
        <taxon>Eukaryota</taxon>
        <taxon>Fungi</taxon>
        <taxon>Dikarya</taxon>
        <taxon>Ascomycota</taxon>
        <taxon>Saccharomycotina</taxon>
        <taxon>Saccharomycetes</taxon>
        <taxon>Saccharomycopsidaceae</taxon>
        <taxon>Saccharomycopsis</taxon>
    </lineage>
</organism>
<feature type="transmembrane region" description="Helical" evidence="11">
    <location>
        <begin position="83"/>
        <end position="102"/>
    </location>
</feature>
<dbReference type="GO" id="GO:0005886">
    <property type="term" value="C:plasma membrane"/>
    <property type="evidence" value="ECO:0007669"/>
    <property type="project" value="TreeGrafter"/>
</dbReference>
<comment type="caution">
    <text evidence="13">The sequence shown here is derived from an EMBL/GenBank/DDBJ whole genome shotgun (WGS) entry which is preliminary data.</text>
</comment>
<evidence type="ECO:0000256" key="9">
    <source>
        <dbReference type="ARBA" id="ARBA00023136"/>
    </source>
</evidence>
<keyword evidence="9 11" id="KW-0472">Membrane</keyword>
<keyword evidence="8" id="KW-0406">Ion transport</keyword>
<keyword evidence="14" id="KW-1185">Reference proteome</keyword>
<sequence>MSNNNTYNPIQDYPRIRLPGWVDEISPEYKRLRIAITRKYGWISFFSSTFILLCMAIVNYVYKTHYYAISKRLKKFYHSHSPVYGFIVNSRISQIVAFWSVYSLLILTPELNYDLMFLTKRLGRLAVTLMPLLLFLTIRPSPMPKNLYLSLLPVHKWVSRIVVCQSLLHSIFYTASYFHKQTLSKIWKKRQILGWIPMAAFLMIAITSLSPIRRKYFKFFYINHYLLTWVSVICLFFHSKPPANLATFLNVAVLIYQIYLRFTNTSLVKLQIIPLSPNLKVIEIAKSSIPEGRFEFKHSIMPCSHLRMQKRYTNPLINWWYRFISPLAHPYTIASLPSDNSIVLVVRNTKFDLNNIDEYYITGTYDPDLEFVEFTEKRDDFISRPVNSHHSFSRWFKDSPIKKSLLKNSNIVTLTSYYKVSASRMLMIIGGSGISVALPLLRILSIQGIPSKIIWVIKDIQDLRLFKHFKNIDVNAIEIYLTSKTYKFEHLRENILRLDELLFDKLDDHENNASVLPMISINGVKDSDYDTREVDFTNFGATMPPVEENDLGDKHNYFTVPIIRKTRRSKSLSSVDTPPCYDDLFKRKRLSGKKSIKDLITDRLNLDTFRKDHQENADDDDDIQGSNADNVGINISKYSNNYDTKIKQERVLNKSKSISGNLLTSDLDTISNYGSINHDDHEPLLPRTSSKIWKTNEEFKLPIIIKADRASNGQYASIVKQLKIYRGRPVLGQNEFNWCLNHFCTGTSENSSINTDFNAIEEEETSDLLHPPGGSSHYHQKRHVDRSPSNGSHAVVECCKDMGSVDLDEILEKVWVVGVGPEGLTKKAKLWARENRLNFHDESFSV</sequence>
<evidence type="ECO:0000256" key="5">
    <source>
        <dbReference type="ARBA" id="ARBA00022982"/>
    </source>
</evidence>
<dbReference type="AlphaFoldDB" id="A0AAV5QG95"/>
<gene>
    <name evidence="13" type="ORF">DASC09_007500</name>
</gene>
<keyword evidence="6 11" id="KW-1133">Transmembrane helix</keyword>
<dbReference type="SFLD" id="SFLDF00463">
    <property type="entry name" value="AIM14"/>
    <property type="match status" value="1"/>
</dbReference>
<evidence type="ECO:0000256" key="10">
    <source>
        <dbReference type="SAM" id="MobiDB-lite"/>
    </source>
</evidence>
<feature type="transmembrane region" description="Helical" evidence="11">
    <location>
        <begin position="192"/>
        <end position="212"/>
    </location>
</feature>
<dbReference type="GO" id="GO:0033215">
    <property type="term" value="P:reductive iron assimilation"/>
    <property type="evidence" value="ECO:0007669"/>
    <property type="project" value="TreeGrafter"/>
</dbReference>